<dbReference type="EMBL" id="CP147711">
    <property type="protein sequence ID" value="WXC79563.1"/>
    <property type="molecule type" value="Genomic_DNA"/>
</dbReference>
<dbReference type="Proteomes" id="UP001432046">
    <property type="component" value="Chromosome"/>
</dbReference>
<organism evidence="2">
    <name type="scientific">Bradyrhizobium septentrionale</name>
    <dbReference type="NCBI Taxonomy" id="1404411"/>
    <lineage>
        <taxon>Bacteria</taxon>
        <taxon>Pseudomonadati</taxon>
        <taxon>Pseudomonadota</taxon>
        <taxon>Alphaproteobacteria</taxon>
        <taxon>Hyphomicrobiales</taxon>
        <taxon>Nitrobacteraceae</taxon>
        <taxon>Bradyrhizobium</taxon>
    </lineage>
</organism>
<dbReference type="AlphaFoldDB" id="A0A973VUG8"/>
<keyword evidence="1" id="KW-0812">Transmembrane</keyword>
<reference evidence="3" key="2">
    <citation type="journal article" date="2021" name="Int. J. Syst. Evol. Microbiol.">
        <title>Bradyrhizobium septentrionale sp. nov. (sv. septentrionale) and Bradyrhizobium quebecense sp. nov. (sv. septentrionale) associated with legumes native to Canada possess rearranged symbiosis genes and numerous insertion sequences.</title>
        <authorList>
            <person name="Bromfield E.S.P."/>
            <person name="Cloutier S."/>
        </authorList>
    </citation>
    <scope>NUCLEOTIDE SEQUENCE</scope>
    <source>
        <strain evidence="3">5S5</strain>
    </source>
</reference>
<evidence type="ECO:0000256" key="1">
    <source>
        <dbReference type="SAM" id="Phobius"/>
    </source>
</evidence>
<keyword evidence="4" id="KW-1185">Reference proteome</keyword>
<dbReference type="EMBL" id="JAAOLE020000001">
    <property type="protein sequence ID" value="NVI41941.1"/>
    <property type="molecule type" value="Genomic_DNA"/>
</dbReference>
<feature type="transmembrane region" description="Helical" evidence="1">
    <location>
        <begin position="48"/>
        <end position="66"/>
    </location>
</feature>
<reference evidence="2" key="1">
    <citation type="submission" date="2020-06" db="EMBL/GenBank/DDBJ databases">
        <title>Whole Genome Sequence of Bradyrhizobium sp. Strain 1S1.</title>
        <authorList>
            <person name="Bromfield E.S.P."/>
            <person name="Cloutier S."/>
        </authorList>
    </citation>
    <scope>NUCLEOTIDE SEQUENCE [LARGE SCALE GENOMIC DNA]</scope>
    <source>
        <strain evidence="2">1S1</strain>
    </source>
</reference>
<protein>
    <submittedName>
        <fullName evidence="2">Uncharacterized protein</fullName>
    </submittedName>
</protein>
<name>A0A973VUG8_9BRAD</name>
<accession>A0A973VUG8</accession>
<evidence type="ECO:0000313" key="4">
    <source>
        <dbReference type="Proteomes" id="UP001432046"/>
    </source>
</evidence>
<gene>
    <name evidence="2" type="ORF">HAP48_002265</name>
    <name evidence="3" type="ORF">WDK88_41500</name>
</gene>
<keyword evidence="1" id="KW-0472">Membrane</keyword>
<dbReference type="RefSeq" id="WP_166211688.1">
    <property type="nucleotide sequence ID" value="NZ_CP088285.1"/>
</dbReference>
<evidence type="ECO:0000313" key="3">
    <source>
        <dbReference type="EMBL" id="WXC79563.1"/>
    </source>
</evidence>
<sequence>MPFAIYTKDVSRIALSVTERRGWIVIQQREIVSVVAAWTDGSMNRRGLFLALGAVSVAAWLAYGFLFGPNEFEATFDDNLARFPLAASMASQDPNLREIFLRRTQAAFGRGGWVAANKALRISLAAEVEVYADDEHINAITRAELALLRDLENKPLACRAFLFAGGMADELPQAKPDDQLAWFAHQAALQNGFERRLSGVGWTRPNEKETADVMRLLARGPIAALTPAELTATADYLDGDPDLACSAAIKEARNLTAMDAADAARVRRILMANSARIDAAEVMSKICAEPNNGWSCP</sequence>
<proteinExistence type="predicted"/>
<reference evidence="3" key="3">
    <citation type="submission" date="2024-03" db="EMBL/GenBank/DDBJ databases">
        <authorList>
            <person name="Bromfield E.S.P."/>
            <person name="Cloutier S."/>
        </authorList>
    </citation>
    <scope>NUCLEOTIDE SEQUENCE</scope>
    <source>
        <strain evidence="3">5S5</strain>
    </source>
</reference>
<keyword evidence="1" id="KW-1133">Transmembrane helix</keyword>
<evidence type="ECO:0000313" key="2">
    <source>
        <dbReference type="EMBL" id="NVI41941.1"/>
    </source>
</evidence>